<comment type="caution">
    <text evidence="2">The sequence shown here is derived from an EMBL/GenBank/DDBJ whole genome shotgun (WGS) entry which is preliminary data.</text>
</comment>
<protein>
    <submittedName>
        <fullName evidence="2">Uncharacterized protein</fullName>
    </submittedName>
</protein>
<reference evidence="2 3" key="1">
    <citation type="submission" date="2016-05" db="EMBL/GenBank/DDBJ databases">
        <title>Paenibacillus oryzae. sp. nov., isolated from the rice root.</title>
        <authorList>
            <person name="Zhang J."/>
            <person name="Zhang X."/>
        </authorList>
    </citation>
    <scope>NUCLEOTIDE SEQUENCE [LARGE SCALE GENOMIC DNA]</scope>
    <source>
        <strain evidence="2 3">1DrF-4</strain>
    </source>
</reference>
<feature type="transmembrane region" description="Helical" evidence="1">
    <location>
        <begin position="90"/>
        <end position="115"/>
    </location>
</feature>
<accession>A0A1A5YF77</accession>
<name>A0A1A5YF77_9BACL</name>
<evidence type="ECO:0000313" key="3">
    <source>
        <dbReference type="Proteomes" id="UP000092024"/>
    </source>
</evidence>
<organism evidence="2 3">
    <name type="scientific">Paenibacillus oryzae</name>
    <dbReference type="NCBI Taxonomy" id="1844972"/>
    <lineage>
        <taxon>Bacteria</taxon>
        <taxon>Bacillati</taxon>
        <taxon>Bacillota</taxon>
        <taxon>Bacilli</taxon>
        <taxon>Bacillales</taxon>
        <taxon>Paenibacillaceae</taxon>
        <taxon>Paenibacillus</taxon>
    </lineage>
</organism>
<sequence>MVYFVKGWFKVAIITQITGILVLVLFIGLLLTGMLVCRKYQFKAGFYFFLLLIIPYSFNSFFSPTFAQFINSYMDSRSLPFGMSLGEAVAWFSFIPKMIEIIAFSILVVGLYRLWRFRTAPQK</sequence>
<keyword evidence="3" id="KW-1185">Reference proteome</keyword>
<feature type="transmembrane region" description="Helical" evidence="1">
    <location>
        <begin position="44"/>
        <end position="70"/>
    </location>
</feature>
<dbReference type="EMBL" id="LYPA01000065">
    <property type="protein sequence ID" value="OBR64243.1"/>
    <property type="molecule type" value="Genomic_DNA"/>
</dbReference>
<evidence type="ECO:0000256" key="1">
    <source>
        <dbReference type="SAM" id="Phobius"/>
    </source>
</evidence>
<feature type="transmembrane region" description="Helical" evidence="1">
    <location>
        <begin position="12"/>
        <end position="37"/>
    </location>
</feature>
<evidence type="ECO:0000313" key="2">
    <source>
        <dbReference type="EMBL" id="OBR64243.1"/>
    </source>
</evidence>
<dbReference type="Proteomes" id="UP000092024">
    <property type="component" value="Unassembled WGS sequence"/>
</dbReference>
<keyword evidence="1" id="KW-1133">Transmembrane helix</keyword>
<keyword evidence="1" id="KW-0812">Transmembrane</keyword>
<keyword evidence="1" id="KW-0472">Membrane</keyword>
<proteinExistence type="predicted"/>
<dbReference type="AlphaFoldDB" id="A0A1A5YF77"/>
<gene>
    <name evidence="2" type="ORF">A7K91_11975</name>
</gene>